<dbReference type="InterPro" id="IPR000504">
    <property type="entry name" value="RRM_dom"/>
</dbReference>
<evidence type="ECO:0000313" key="13">
    <source>
        <dbReference type="Proteomes" id="UP000504636"/>
    </source>
</evidence>
<dbReference type="SUPFAM" id="SSF54928">
    <property type="entry name" value="RNA-binding domain, RBD"/>
    <property type="match status" value="4"/>
</dbReference>
<dbReference type="GO" id="GO:0006364">
    <property type="term" value="P:rRNA processing"/>
    <property type="evidence" value="ECO:0007669"/>
    <property type="project" value="UniProtKB-KW"/>
</dbReference>
<evidence type="ECO:0000313" key="12">
    <source>
        <dbReference type="EMBL" id="KAF2812849.1"/>
    </source>
</evidence>
<evidence type="ECO:0000256" key="1">
    <source>
        <dbReference type="ARBA" id="ARBA00004123"/>
    </source>
</evidence>
<feature type="domain" description="RRM" evidence="11">
    <location>
        <begin position="493"/>
        <end position="564"/>
    </location>
</feature>
<dbReference type="Pfam" id="PF00076">
    <property type="entry name" value="RRM_1"/>
    <property type="match status" value="5"/>
</dbReference>
<keyword evidence="5" id="KW-0677">Repeat</keyword>
<accession>A0A6A6YWF5</accession>
<dbReference type="SMART" id="SM00360">
    <property type="entry name" value="RRM"/>
    <property type="match status" value="5"/>
</dbReference>
<proteinExistence type="inferred from homology"/>
<evidence type="ECO:0000256" key="4">
    <source>
        <dbReference type="ARBA" id="ARBA00022552"/>
    </source>
</evidence>
<keyword evidence="13" id="KW-1185">Reference proteome</keyword>
<dbReference type="Gene3D" id="3.30.70.330">
    <property type="match status" value="5"/>
</dbReference>
<dbReference type="Proteomes" id="UP000504636">
    <property type="component" value="Unplaced"/>
</dbReference>
<dbReference type="RefSeq" id="XP_033579813.1">
    <property type="nucleotide sequence ID" value="XM_033721844.1"/>
</dbReference>
<reference evidence="14" key="3">
    <citation type="submission" date="2025-04" db="UniProtKB">
        <authorList>
            <consortium name="RefSeq"/>
        </authorList>
    </citation>
    <scope>IDENTIFICATION</scope>
    <source>
        <strain evidence="14">CBS 304.34</strain>
    </source>
</reference>
<dbReference type="OrthoDB" id="439639at2759"/>
<comment type="subcellular location">
    <subcellularLocation>
        <location evidence="1">Nucleus</location>
    </subcellularLocation>
</comment>
<keyword evidence="7" id="KW-0539">Nucleus</keyword>
<dbReference type="GO" id="GO:0003723">
    <property type="term" value="F:RNA binding"/>
    <property type="evidence" value="ECO:0007669"/>
    <property type="project" value="UniProtKB-UniRule"/>
</dbReference>
<evidence type="ECO:0000256" key="2">
    <source>
        <dbReference type="ARBA" id="ARBA00008033"/>
    </source>
</evidence>
<evidence type="ECO:0000256" key="8">
    <source>
        <dbReference type="ARBA" id="ARBA00023274"/>
    </source>
</evidence>
<feature type="region of interest" description="Disordered" evidence="10">
    <location>
        <begin position="583"/>
        <end position="612"/>
    </location>
</feature>
<dbReference type="InterPro" id="IPR035979">
    <property type="entry name" value="RBD_domain_sf"/>
</dbReference>
<gene>
    <name evidence="12 14" type="ORF">BDZ99DRAFT_473613</name>
</gene>
<evidence type="ECO:0000256" key="9">
    <source>
        <dbReference type="PROSITE-ProRule" id="PRU00176"/>
    </source>
</evidence>
<dbReference type="PROSITE" id="PS50102">
    <property type="entry name" value="RRM"/>
    <property type="match status" value="5"/>
</dbReference>
<dbReference type="GO" id="GO:0005634">
    <property type="term" value="C:nucleus"/>
    <property type="evidence" value="ECO:0007669"/>
    <property type="project" value="UniProtKB-SubCell"/>
</dbReference>
<sequence length="841" mass="93217">MASSRIFVRGLPPAITEDEFKRYFSSQQPITDAKVLPHRRIGYVGYKSPEDAARAVKYFNKAFLRTSRLYVEIARPISDQPPPKSKGRSANDGPFQPKLSGSNGPPIENALKRKRPGQDAQLQPSNPKLEEFLHAMQPASKLKKRTVEAAFATSEALPSVDAAESDDEYQVVAQKSKNSAPSEGPKKNSDSPLAIRKPQRDGHDERLDIQPVHEAPIRAMPDGPVSDADWLRSRKKRLLDLEDNGDDAARPGDATAPTQQLDVVEVIESGAAEVTASTLLDEQNGADEDDGEDANETKILSTGRLYLRNLGYAIQLPSGENIEEELRKDFAAFGEIGEVHVPVVAATGQGKGFAYVQFTNPEDAVKAYREKDKKTFQGRLLHVLPADAKRETKLDEFEISKLPLKMQKKIQKKASADRQTFQWNSLYMNQDSVLSSIADRLGVRKSDLLDPTSSNAGVKQAQAETHLISETRAYFTENGIDLESFKKRERGDKAILIKNFPYGSGSQIRELFAEYGPITRFLLPPSGTLAIVEYMNAPDAKKAFGKLSYRKVKDSILFLEKAPKDLFSKPPPSLGATTEIQAATVDSKKGQPSKLSATDLLQKEDPSPEAADTSTLFVRNLNFSTTSERLTEAFSTLDGFLSAKVKTKVDPKRGVLSMGYGFLEFRTKDQAAAAQVAMTDYLLDDHNLLVRASHKGHDAAEERRKEDKTKKGAGKQTKIVIKNLPFETDKKDIRALLATYGQLRSVRVPKRFDSRTRGFAFAQFSTPREAENCLDALRNTHLLGRRLVLDYAEEEGEDAEAELEKMQKKVGSQVNKVALRKLTDTGRKKFNVSGNDDLDEA</sequence>
<feature type="compositionally biased region" description="Acidic residues" evidence="10">
    <location>
        <begin position="284"/>
        <end position="294"/>
    </location>
</feature>
<feature type="domain" description="RRM" evidence="11">
    <location>
        <begin position="717"/>
        <end position="794"/>
    </location>
</feature>
<evidence type="ECO:0000256" key="5">
    <source>
        <dbReference type="ARBA" id="ARBA00022737"/>
    </source>
</evidence>
<evidence type="ECO:0000313" key="14">
    <source>
        <dbReference type="RefSeq" id="XP_033579813.1"/>
    </source>
</evidence>
<evidence type="ECO:0000256" key="6">
    <source>
        <dbReference type="ARBA" id="ARBA00022884"/>
    </source>
</evidence>
<feature type="domain" description="RRM" evidence="11">
    <location>
        <begin position="614"/>
        <end position="695"/>
    </location>
</feature>
<feature type="region of interest" description="Disordered" evidence="10">
    <location>
        <begin position="75"/>
        <end position="124"/>
    </location>
</feature>
<dbReference type="GO" id="GO:1990904">
    <property type="term" value="C:ribonucleoprotein complex"/>
    <property type="evidence" value="ECO:0007669"/>
    <property type="project" value="UniProtKB-KW"/>
</dbReference>
<feature type="domain" description="RRM" evidence="11">
    <location>
        <begin position="303"/>
        <end position="388"/>
    </location>
</feature>
<reference evidence="12 14" key="1">
    <citation type="journal article" date="2020" name="Stud. Mycol.">
        <title>101 Dothideomycetes genomes: a test case for predicting lifestyles and emergence of pathogens.</title>
        <authorList>
            <person name="Haridas S."/>
            <person name="Albert R."/>
            <person name="Binder M."/>
            <person name="Bloem J."/>
            <person name="Labutti K."/>
            <person name="Salamov A."/>
            <person name="Andreopoulos B."/>
            <person name="Baker S."/>
            <person name="Barry K."/>
            <person name="Bills G."/>
            <person name="Bluhm B."/>
            <person name="Cannon C."/>
            <person name="Castanera R."/>
            <person name="Culley D."/>
            <person name="Daum C."/>
            <person name="Ezra D."/>
            <person name="Gonzalez J."/>
            <person name="Henrissat B."/>
            <person name="Kuo A."/>
            <person name="Liang C."/>
            <person name="Lipzen A."/>
            <person name="Lutzoni F."/>
            <person name="Magnuson J."/>
            <person name="Mondo S."/>
            <person name="Nolan M."/>
            <person name="Ohm R."/>
            <person name="Pangilinan J."/>
            <person name="Park H.-J."/>
            <person name="Ramirez L."/>
            <person name="Alfaro M."/>
            <person name="Sun H."/>
            <person name="Tritt A."/>
            <person name="Yoshinaga Y."/>
            <person name="Zwiers L.-H."/>
            <person name="Turgeon B."/>
            <person name="Goodwin S."/>
            <person name="Spatafora J."/>
            <person name="Crous P."/>
            <person name="Grigoriev I."/>
        </authorList>
    </citation>
    <scope>NUCLEOTIDE SEQUENCE</scope>
    <source>
        <strain evidence="12 14">CBS 304.34</strain>
    </source>
</reference>
<dbReference type="InterPro" id="IPR012677">
    <property type="entry name" value="Nucleotide-bd_a/b_plait_sf"/>
</dbReference>
<organism evidence="12">
    <name type="scientific">Mytilinidion resinicola</name>
    <dbReference type="NCBI Taxonomy" id="574789"/>
    <lineage>
        <taxon>Eukaryota</taxon>
        <taxon>Fungi</taxon>
        <taxon>Dikarya</taxon>
        <taxon>Ascomycota</taxon>
        <taxon>Pezizomycotina</taxon>
        <taxon>Dothideomycetes</taxon>
        <taxon>Pleosporomycetidae</taxon>
        <taxon>Mytilinidiales</taxon>
        <taxon>Mytilinidiaceae</taxon>
        <taxon>Mytilinidion</taxon>
    </lineage>
</organism>
<evidence type="ECO:0000259" key="11">
    <source>
        <dbReference type="PROSITE" id="PS50102"/>
    </source>
</evidence>
<keyword evidence="8" id="KW-0687">Ribonucleoprotein</keyword>
<protein>
    <recommendedName>
        <fullName evidence="3">Multiple RNA-binding domain-containing protein 1</fullName>
    </recommendedName>
</protein>
<keyword evidence="4" id="KW-0698">rRNA processing</keyword>
<keyword evidence="6 9" id="KW-0694">RNA-binding</keyword>
<dbReference type="EMBL" id="MU003696">
    <property type="protein sequence ID" value="KAF2812849.1"/>
    <property type="molecule type" value="Genomic_DNA"/>
</dbReference>
<feature type="region of interest" description="Disordered" evidence="10">
    <location>
        <begin position="694"/>
        <end position="714"/>
    </location>
</feature>
<dbReference type="AlphaFoldDB" id="A0A6A6YWF5"/>
<feature type="compositionally biased region" description="Basic and acidic residues" evidence="10">
    <location>
        <begin position="695"/>
        <end position="710"/>
    </location>
</feature>
<comment type="similarity">
    <text evidence="2">Belongs to the RRM MRD1 family.</text>
</comment>
<dbReference type="GeneID" id="54462737"/>
<evidence type="ECO:0000256" key="3">
    <source>
        <dbReference type="ARBA" id="ARBA00013428"/>
    </source>
</evidence>
<feature type="domain" description="RRM" evidence="11">
    <location>
        <begin position="4"/>
        <end position="76"/>
    </location>
</feature>
<feature type="region of interest" description="Disordered" evidence="10">
    <location>
        <begin position="275"/>
        <end position="294"/>
    </location>
</feature>
<evidence type="ECO:0000256" key="7">
    <source>
        <dbReference type="ARBA" id="ARBA00023242"/>
    </source>
</evidence>
<feature type="region of interest" description="Disordered" evidence="10">
    <location>
        <begin position="161"/>
        <end position="207"/>
    </location>
</feature>
<evidence type="ECO:0000256" key="10">
    <source>
        <dbReference type="SAM" id="MobiDB-lite"/>
    </source>
</evidence>
<dbReference type="FunFam" id="3.30.70.330:FF:000247">
    <property type="entry name" value="Multiple RNA-binding domain-containing protein 1"/>
    <property type="match status" value="1"/>
</dbReference>
<feature type="compositionally biased region" description="Basic and acidic residues" evidence="10">
    <location>
        <begin position="198"/>
        <end position="207"/>
    </location>
</feature>
<name>A0A6A6YWF5_9PEZI</name>
<dbReference type="PANTHER" id="PTHR24012">
    <property type="entry name" value="RNA BINDING PROTEIN"/>
    <property type="match status" value="1"/>
</dbReference>
<reference evidence="14" key="2">
    <citation type="submission" date="2020-04" db="EMBL/GenBank/DDBJ databases">
        <authorList>
            <consortium name="NCBI Genome Project"/>
        </authorList>
    </citation>
    <scope>NUCLEOTIDE SEQUENCE</scope>
    <source>
        <strain evidence="14">CBS 304.34</strain>
    </source>
</reference>